<dbReference type="Proteomes" id="UP000183174">
    <property type="component" value="Unassembled WGS sequence"/>
</dbReference>
<accession>A0A1C3XHM5</accession>
<dbReference type="AlphaFoldDB" id="A0A1C3XHM5"/>
<dbReference type="EMBL" id="FMAE01000021">
    <property type="protein sequence ID" value="SCB51753.1"/>
    <property type="molecule type" value="Genomic_DNA"/>
</dbReference>
<gene>
    <name evidence="1" type="ORF">GA0061099_102138</name>
</gene>
<protein>
    <submittedName>
        <fullName evidence="1">Uncharacterized protein</fullName>
    </submittedName>
</protein>
<sequence>MSDNLPWSEQFRIVAKQWVDADAAATILEDTKSAVMAERMLGLGEMAVNKAEALVKASPEWKRHVESIVNARRAANRLKVQMEYLRMKFSEWQSHEATKRTEARL</sequence>
<organism evidence="1 2">
    <name type="scientific">Bradyrhizobium yuanmingense</name>
    <dbReference type="NCBI Taxonomy" id="108015"/>
    <lineage>
        <taxon>Bacteria</taxon>
        <taxon>Pseudomonadati</taxon>
        <taxon>Pseudomonadota</taxon>
        <taxon>Alphaproteobacteria</taxon>
        <taxon>Hyphomicrobiales</taxon>
        <taxon>Nitrobacteraceae</taxon>
        <taxon>Bradyrhizobium</taxon>
    </lineage>
</organism>
<reference evidence="1 2" key="1">
    <citation type="submission" date="2016-08" db="EMBL/GenBank/DDBJ databases">
        <authorList>
            <person name="Seilhamer J.J."/>
        </authorList>
    </citation>
    <scope>NUCLEOTIDE SEQUENCE [LARGE SCALE GENOMIC DNA]</scope>
    <source>
        <strain evidence="1 2">CCBAU 10071</strain>
    </source>
</reference>
<proteinExistence type="predicted"/>
<dbReference type="RefSeq" id="WP_074448378.1">
    <property type="nucleotide sequence ID" value="NZ_FMAE01000021.1"/>
</dbReference>
<evidence type="ECO:0000313" key="2">
    <source>
        <dbReference type="Proteomes" id="UP000183174"/>
    </source>
</evidence>
<evidence type="ECO:0000313" key="1">
    <source>
        <dbReference type="EMBL" id="SCB51753.1"/>
    </source>
</evidence>
<name>A0A1C3XHM5_9BRAD</name>